<organism evidence="10">
    <name type="scientific">Chlamydomonas euryale</name>
    <dbReference type="NCBI Taxonomy" id="1486919"/>
    <lineage>
        <taxon>Eukaryota</taxon>
        <taxon>Viridiplantae</taxon>
        <taxon>Chlorophyta</taxon>
        <taxon>core chlorophytes</taxon>
        <taxon>Chlorophyceae</taxon>
        <taxon>CS clade</taxon>
        <taxon>Chlamydomonadales</taxon>
        <taxon>Chlamydomonadaceae</taxon>
        <taxon>Chlamydomonas</taxon>
    </lineage>
</organism>
<dbReference type="InterPro" id="IPR050422">
    <property type="entry name" value="X-Pro_aminopeptidase_P"/>
</dbReference>
<evidence type="ECO:0000256" key="4">
    <source>
        <dbReference type="ARBA" id="ARBA00022801"/>
    </source>
</evidence>
<dbReference type="Pfam" id="PF16189">
    <property type="entry name" value="Creatinase_N_2"/>
    <property type="match status" value="1"/>
</dbReference>
<evidence type="ECO:0000313" key="10">
    <source>
        <dbReference type="EMBL" id="CAD8298304.1"/>
    </source>
</evidence>
<dbReference type="GO" id="GO:0005737">
    <property type="term" value="C:cytoplasm"/>
    <property type="evidence" value="ECO:0007669"/>
    <property type="project" value="UniProtKB-ARBA"/>
</dbReference>
<dbReference type="GO" id="GO:0070006">
    <property type="term" value="F:metalloaminopeptidase activity"/>
    <property type="evidence" value="ECO:0007669"/>
    <property type="project" value="InterPro"/>
</dbReference>
<dbReference type="InterPro" id="IPR033740">
    <property type="entry name" value="Pept_M24B"/>
</dbReference>
<evidence type="ECO:0000259" key="7">
    <source>
        <dbReference type="Pfam" id="PF00557"/>
    </source>
</evidence>
<dbReference type="InterPro" id="IPR032416">
    <property type="entry name" value="Peptidase_M24_C"/>
</dbReference>
<dbReference type="Pfam" id="PF01321">
    <property type="entry name" value="Creatinase_N"/>
    <property type="match status" value="1"/>
</dbReference>
<sequence>MAPSSTAGPDERLASLRKAMAGADGGEGVHAFLIPTEDPHMSEYPPGCFARREWISRFTGTAGTAVVTTDKALLWTDGRYFLQAGKELGPEWTLMKAGTPGCPDIEDWLAEHLPDGGRVGIDPFVHTVDSARKLTSKLEAAGKSLVPLLADGNLVDAAWGSERPAMPMAPVRVHSDEWSGESVADKVKRTAADVTRVGADALLVTALDETAWLTNLRGGDVECNPVFVSYAIVRKDATASLYVDASKVSADARAALAAGGVELADYKAMVPDVAALAASGKRIVIDPSKVSFALYCAAKEAASAAAAGAAATEDACQPGSRKRRAPSHTALAPAAGPAPKLFVEAPSTVNAAKALKNAREMAGMREAHLRDAVAFVDFFCYMEGHLGSGGTLTEVEVDEQLTKRRAAQPGFIGAAFPTIAGAGANGAIIHYRPMPDSCLTVDGGTMLLLDSGGQYDCGTTDITRTMHYGQPTELQKTAYTRVLQGHIALDTATFPEGTPGCALDVLARAALWKEGLNYRHGTGHGVGAALNVHEGPQSISARFGNTTGLQARMVCSNEPGYYEDGSFGVRIENLVELAEVDTPYRFGGTPYLGFKAMTLVPISTKLIKRELLSDAEVSWLDAYHAQVWESVSPRLEGKPAEQLEWLRRNTRPLNEQLKA</sequence>
<keyword evidence="3" id="KW-0479">Metal-binding</keyword>
<dbReference type="AlphaFoldDB" id="A0A7R9VKA2"/>
<dbReference type="CDD" id="cd01085">
    <property type="entry name" value="APP"/>
    <property type="match status" value="1"/>
</dbReference>
<dbReference type="FunFam" id="3.40.350.10:FF:000003">
    <property type="entry name" value="Xaa-pro aminopeptidase P"/>
    <property type="match status" value="1"/>
</dbReference>
<gene>
    <name evidence="10" type="ORF">CEUR00632_LOCUS14489</name>
</gene>
<evidence type="ECO:0000256" key="1">
    <source>
        <dbReference type="ARBA" id="ARBA00001936"/>
    </source>
</evidence>
<dbReference type="InterPro" id="IPR000587">
    <property type="entry name" value="Creatinase_N"/>
</dbReference>
<accession>A0A7R9VKA2</accession>
<dbReference type="InterPro" id="IPR029149">
    <property type="entry name" value="Creatin/AminoP/Spt16_N"/>
</dbReference>
<feature type="domain" description="Creatinase N-terminal" evidence="8">
    <location>
        <begin position="12"/>
        <end position="147"/>
    </location>
</feature>
<dbReference type="InterPro" id="IPR000994">
    <property type="entry name" value="Pept_M24"/>
</dbReference>
<evidence type="ECO:0000259" key="9">
    <source>
        <dbReference type="Pfam" id="PF16188"/>
    </source>
</evidence>
<protein>
    <recommendedName>
        <fullName evidence="11">Xaa-Pro aminopeptidase P</fullName>
    </recommendedName>
</protein>
<dbReference type="PANTHER" id="PTHR43763">
    <property type="entry name" value="XAA-PRO AMINOPEPTIDASE 1"/>
    <property type="match status" value="1"/>
</dbReference>
<proteinExistence type="inferred from homology"/>
<feature type="domain" description="Peptidase M24" evidence="7">
    <location>
        <begin position="363"/>
        <end position="576"/>
    </location>
</feature>
<evidence type="ECO:0000256" key="2">
    <source>
        <dbReference type="ARBA" id="ARBA00008766"/>
    </source>
</evidence>
<evidence type="ECO:0000256" key="3">
    <source>
        <dbReference type="ARBA" id="ARBA00022723"/>
    </source>
</evidence>
<dbReference type="SUPFAM" id="SSF53092">
    <property type="entry name" value="Creatinase/prolidase N-terminal domain"/>
    <property type="match status" value="1"/>
</dbReference>
<name>A0A7R9VKA2_9CHLO</name>
<dbReference type="InterPro" id="IPR036005">
    <property type="entry name" value="Creatinase/aminopeptidase-like"/>
</dbReference>
<dbReference type="Pfam" id="PF00557">
    <property type="entry name" value="Peptidase_M24"/>
    <property type="match status" value="1"/>
</dbReference>
<evidence type="ECO:0000256" key="6">
    <source>
        <dbReference type="SAM" id="MobiDB-lite"/>
    </source>
</evidence>
<evidence type="ECO:0000259" key="8">
    <source>
        <dbReference type="Pfam" id="PF01321"/>
    </source>
</evidence>
<dbReference type="Pfam" id="PF16188">
    <property type="entry name" value="Peptidase_M24_C"/>
    <property type="match status" value="1"/>
</dbReference>
<evidence type="ECO:0000256" key="5">
    <source>
        <dbReference type="ARBA" id="ARBA00023211"/>
    </source>
</evidence>
<comment type="similarity">
    <text evidence="2">Belongs to the peptidase M24B family.</text>
</comment>
<keyword evidence="5" id="KW-0464">Manganese</keyword>
<comment type="cofactor">
    <cofactor evidence="1">
        <name>Mn(2+)</name>
        <dbReference type="ChEBI" id="CHEBI:29035"/>
    </cofactor>
</comment>
<dbReference type="GO" id="GO:0046872">
    <property type="term" value="F:metal ion binding"/>
    <property type="evidence" value="ECO:0007669"/>
    <property type="project" value="UniProtKB-KW"/>
</dbReference>
<dbReference type="PANTHER" id="PTHR43763:SF6">
    <property type="entry name" value="XAA-PRO AMINOPEPTIDASE 1"/>
    <property type="match status" value="1"/>
</dbReference>
<feature type="region of interest" description="Disordered" evidence="6">
    <location>
        <begin position="313"/>
        <end position="333"/>
    </location>
</feature>
<dbReference type="EMBL" id="HBEC01031273">
    <property type="protein sequence ID" value="CAD8298304.1"/>
    <property type="molecule type" value="Transcribed_RNA"/>
</dbReference>
<dbReference type="Gene3D" id="3.90.230.10">
    <property type="entry name" value="Creatinase/methionine aminopeptidase superfamily"/>
    <property type="match status" value="1"/>
</dbReference>
<reference evidence="10" key="1">
    <citation type="submission" date="2021-01" db="EMBL/GenBank/DDBJ databases">
        <authorList>
            <person name="Corre E."/>
            <person name="Pelletier E."/>
            <person name="Niang G."/>
            <person name="Scheremetjew M."/>
            <person name="Finn R."/>
            <person name="Kale V."/>
            <person name="Holt S."/>
            <person name="Cochrane G."/>
            <person name="Meng A."/>
            <person name="Brown T."/>
            <person name="Cohen L."/>
        </authorList>
    </citation>
    <scope>NUCLEOTIDE SEQUENCE</scope>
    <source>
        <strain evidence="10">CCMP219</strain>
    </source>
</reference>
<evidence type="ECO:0008006" key="11">
    <source>
        <dbReference type="Google" id="ProtNLM"/>
    </source>
</evidence>
<feature type="domain" description="Peptidase M24 C-terminal" evidence="9">
    <location>
        <begin position="590"/>
        <end position="653"/>
    </location>
</feature>
<keyword evidence="4" id="KW-0378">Hydrolase</keyword>
<dbReference type="FunFam" id="3.90.230.10:FF:000007">
    <property type="entry name" value="Xaa-Pro aminopeptidase P"/>
    <property type="match status" value="1"/>
</dbReference>
<dbReference type="SUPFAM" id="SSF55920">
    <property type="entry name" value="Creatinase/aminopeptidase"/>
    <property type="match status" value="1"/>
</dbReference>
<dbReference type="Gene3D" id="3.40.350.10">
    <property type="entry name" value="Creatinase/prolidase N-terminal domain"/>
    <property type="match status" value="2"/>
</dbReference>